<dbReference type="VEuPathDB" id="FungiDB:yc1106_06404"/>
<evidence type="ECO:0000313" key="22">
    <source>
        <dbReference type="EMBL" id="USP79130.1"/>
    </source>
</evidence>
<dbReference type="InterPro" id="IPR036097">
    <property type="entry name" value="HisK_dim/P_sf"/>
</dbReference>
<dbReference type="InterPro" id="IPR018957">
    <property type="entry name" value="Znf_C3HC4_RING-type"/>
</dbReference>
<dbReference type="Pfam" id="PF00271">
    <property type="entry name" value="Helicase_C"/>
    <property type="match status" value="1"/>
</dbReference>
<evidence type="ECO:0000256" key="6">
    <source>
        <dbReference type="ARBA" id="ARBA00022737"/>
    </source>
</evidence>
<proteinExistence type="predicted"/>
<keyword evidence="7" id="KW-0547">Nucleotide-binding</keyword>
<dbReference type="InterPro" id="IPR049730">
    <property type="entry name" value="SNF2/RAD54-like_C"/>
</dbReference>
<feature type="domain" description="Helicase C-terminal" evidence="21">
    <location>
        <begin position="2209"/>
        <end position="2292"/>
    </location>
</feature>
<dbReference type="InterPro" id="IPR036890">
    <property type="entry name" value="HATPase_C_sf"/>
</dbReference>
<dbReference type="InterPro" id="IPR003594">
    <property type="entry name" value="HATPase_dom"/>
</dbReference>
<gene>
    <name evidence="22" type="ORF">yc1106_06404</name>
</gene>
<keyword evidence="12" id="KW-0067">ATP-binding</keyword>
<feature type="domain" description="Response regulatory" evidence="19">
    <location>
        <begin position="1119"/>
        <end position="1235"/>
    </location>
</feature>
<dbReference type="EMBL" id="CP089277">
    <property type="protein sequence ID" value="USP79130.1"/>
    <property type="molecule type" value="Genomic_DNA"/>
</dbReference>
<dbReference type="SMART" id="SM00448">
    <property type="entry name" value="REC"/>
    <property type="match status" value="1"/>
</dbReference>
<accession>A0A9Q8ZCD1</accession>
<dbReference type="InterPro" id="IPR004358">
    <property type="entry name" value="Sig_transdc_His_kin-like_C"/>
</dbReference>
<reference evidence="22" key="1">
    <citation type="submission" date="2021-12" db="EMBL/GenBank/DDBJ databases">
        <title>Curvularia clavata genome.</title>
        <authorList>
            <person name="Cao Y."/>
        </authorList>
    </citation>
    <scope>NUCLEOTIDE SEQUENCE</scope>
    <source>
        <strain evidence="22">Yc1106</strain>
    </source>
</reference>
<feature type="domain" description="HAMP" evidence="16">
    <location>
        <begin position="309"/>
        <end position="361"/>
    </location>
</feature>
<keyword evidence="13" id="KW-0902">Two-component regulatory system</keyword>
<evidence type="ECO:0000259" key="16">
    <source>
        <dbReference type="SMART" id="SM00304"/>
    </source>
</evidence>
<evidence type="ECO:0000259" key="15">
    <source>
        <dbReference type="SMART" id="SM00184"/>
    </source>
</evidence>
<dbReference type="Gene3D" id="3.30.40.10">
    <property type="entry name" value="Zinc/RING finger domain, C3HC4 (zinc finger)"/>
    <property type="match status" value="1"/>
</dbReference>
<dbReference type="CDD" id="cd16922">
    <property type="entry name" value="HATPase_EvgS-ArcB-TorS-like"/>
    <property type="match status" value="1"/>
</dbReference>
<dbReference type="FunFam" id="3.30.565.10:FF:000015">
    <property type="entry name" value="Two-component osmosensing histidine kinase"/>
    <property type="match status" value="1"/>
</dbReference>
<name>A0A9Q8ZCD1_CURCL</name>
<feature type="compositionally biased region" description="Basic residues" evidence="14">
    <location>
        <begin position="2121"/>
        <end position="2144"/>
    </location>
</feature>
<feature type="compositionally biased region" description="Polar residues" evidence="14">
    <location>
        <begin position="1421"/>
        <end position="1444"/>
    </location>
</feature>
<keyword evidence="23" id="KW-1185">Reference proteome</keyword>
<feature type="region of interest" description="Disordered" evidence="14">
    <location>
        <begin position="2061"/>
        <end position="2148"/>
    </location>
</feature>
<evidence type="ECO:0000256" key="14">
    <source>
        <dbReference type="SAM" id="MobiDB-lite"/>
    </source>
</evidence>
<dbReference type="InterPro" id="IPR001841">
    <property type="entry name" value="Znf_RING"/>
</dbReference>
<evidence type="ECO:0000259" key="17">
    <source>
        <dbReference type="SMART" id="SM00387"/>
    </source>
</evidence>
<evidence type="ECO:0000256" key="12">
    <source>
        <dbReference type="ARBA" id="ARBA00022840"/>
    </source>
</evidence>
<dbReference type="InterPro" id="IPR003661">
    <property type="entry name" value="HisK_dim/P_dom"/>
</dbReference>
<dbReference type="FunFam" id="1.10.287.130:FF:000002">
    <property type="entry name" value="Two-component osmosensing histidine kinase"/>
    <property type="match status" value="1"/>
</dbReference>
<dbReference type="CDD" id="cd16449">
    <property type="entry name" value="RING-HC"/>
    <property type="match status" value="1"/>
</dbReference>
<dbReference type="GO" id="GO:0016020">
    <property type="term" value="C:membrane"/>
    <property type="evidence" value="ECO:0007669"/>
    <property type="project" value="InterPro"/>
</dbReference>
<feature type="compositionally biased region" description="Acidic residues" evidence="14">
    <location>
        <begin position="2098"/>
        <end position="2113"/>
    </location>
</feature>
<dbReference type="SUPFAM" id="SSF58104">
    <property type="entry name" value="Methyl-accepting chemotaxis protein (MCP) signaling domain"/>
    <property type="match status" value="2"/>
</dbReference>
<dbReference type="SUPFAM" id="SSF47384">
    <property type="entry name" value="Homodimeric domain of signal transducing histidine kinase"/>
    <property type="match status" value="1"/>
</dbReference>
<dbReference type="Gene3D" id="1.10.287.130">
    <property type="match status" value="1"/>
</dbReference>
<dbReference type="Proteomes" id="UP001056012">
    <property type="component" value="Chromosome 4"/>
</dbReference>
<keyword evidence="9" id="KW-0418">Kinase</keyword>
<dbReference type="Gene3D" id="3.40.50.10810">
    <property type="entry name" value="Tandem AAA-ATPase domain"/>
    <property type="match status" value="1"/>
</dbReference>
<evidence type="ECO:0000256" key="3">
    <source>
        <dbReference type="ARBA" id="ARBA00022553"/>
    </source>
</evidence>
<evidence type="ECO:0000259" key="21">
    <source>
        <dbReference type="SMART" id="SM00490"/>
    </source>
</evidence>
<dbReference type="FunFam" id="1.20.120.1530:FF:000001">
    <property type="entry name" value="Two-component osmosensing histidine kinase"/>
    <property type="match status" value="2"/>
</dbReference>
<evidence type="ECO:0000259" key="19">
    <source>
        <dbReference type="SMART" id="SM00448"/>
    </source>
</evidence>
<feature type="compositionally biased region" description="Acidic residues" evidence="14">
    <location>
        <begin position="2062"/>
        <end position="2085"/>
    </location>
</feature>
<dbReference type="Pfam" id="PF02518">
    <property type="entry name" value="HATPase_c"/>
    <property type="match status" value="1"/>
</dbReference>
<evidence type="ECO:0000256" key="9">
    <source>
        <dbReference type="ARBA" id="ARBA00022777"/>
    </source>
</evidence>
<sequence>MAAETYSGVAAIIRNLARQHDPERDASFSAQVSANGAKTAANAIALPGPDSEEKTQLEQELAALCSRIDFLEQKCSQAAAKPGQFPLTPAQEAPEDGVLYTPAGAIRNSSAPPGQARRGSNKERAIWVSNWLAAKESNGSTEEPAAALTEEQLNYLRVHLNQQADQIRNQREHIDNLSREVNKQLTTQSMVFEHGIEDIGALKRELGKHQQANLAFQKALREIGAIVTAVAMGDLSKKVLIHAKEMDPEITLFKRTINTMVDQLQEFASQVTFLAREVGTEGRLGGQANLPGVAGIWAELTDSVNMMANNLTEQVREIAVVTTAVAHGDLSRKIERPARGEILQLQQTINTMVDQLQSFATEVTKVARDVGTEGKLGGQAEIAGVKGMWNELTVNVNAMAQNLTTQVRDIAQVTTAVAQGNLTRKVEAQCKGEILELKNTINRMVDQLQQFAHEVTKIAREVGSEGRLGGQATVHGVEGTWKDLTENVNGMAMNLTTQVREIAEVTTAVARGDLSRKVKAEVQGEILSLKITINTMVDRLNTFAQEVSKVAREVGTDGILGGQAQVDNVEGKWKDLTNNVNTMAQNLTLQVRSISEVTQAIAKGDMSRRVHVDAEGEIRLLKDTVNDMVMRLDEWSLAVKRVARDVGVDGKMGGQADVRDIDGRWKEITTDVNTMAQNLTSQVRAFGDITNAAMEGKFTQITVEASGEMDELKRKINQMVSSLRESIQRNTAAREAAELANKTKSEFLANMSHEIRTPMNGIIGMTQLTLDTDLTHAQREMLTIVHNLAGQLLTIIDDILDISKIEANRMVMEEIPFSMRGTIFNALKSLASRANERKLNLAYDVSYTVPDYVVGDSFRLRQIILNLVGNAIKFTEHGEVKVAISMAAEQDCGPDHYVFQFAVSDTGIGIRGDKLNLIFDTFQQADGSTTRKFGGTGLGLSISKRLVTLMGGRMWVESDFGKGSVFYFTCRVRLGKPEITAIQPQLVAYKQHTVLFVDQGNTGFSEQIIEHLKALDLVPMVVNSVEEVPETTKRADMPYDCVIVDNDKTARELRIAERFKYIPLVMLTPHVCISLRSALENGISSYMTTPCLPIDLGNALIPALDGRAAPLVSDHSKSFQILLAEDNAVNQKLAVRILEKYHHRVTVANNGLEAFEHIQKKRYDCVLMDVQMPVMGGFEATAKIREWERENGIPSTPVIALTAHAMVGDREKCLAAQMDDYLSKPLRQNQLIQTILRCATVGSTIYDHTSEPRYTAPSHIPNLELPGNNKDQANAGAPSSSSTTSPKKRPQLEARGFTDRGAGADSPNLLAVDQTDNGSVERSALVKMSLLDDPEDLQDHIDMMRAMLPTIDDINRPYYEQRLQEMYNQLEKHQQEEALESESPLSYEGQSRPITPSVVPSSTLKRNLEATNLPEAKRSRQPSPNNAAPFQNQWSQSLPRRQSHPVQQAFIDLTKSDPPTPMRSPQLRAKDHITQNQTAQGQAYLDPFQELHNAFTGEFANGHSVLNNNLNMNYMSEAELAAFMDPYPPGSGYGYQSQPYDFSELATAANVIGPPGWGGLGIPRRPHFWGPDSDADDYGSPYIPPAEEAQAIEKLLENFKGDGEKAEERAPTPAIMTCTLKEYQRIGLSWLLKMERGNSKGGILADDMGLGKTVQALSLMCANPSNDPTCKTTLIIAPVALMRQWEKEIERHIDPRHKYSVYLYHGTGKNVEFAQLRQYDVVLTTFGSLTWEYKQKENRKESMMLEEEAQDSSIRRKPRDKLALLGPECMWYRIIIDEAHNIKNRNGKASKACADLQAKHRLCMTGTPMMNNIAELFPLIRFLKVKPYCVWTKFNDDIVKPIKALYSRRQGMDRVRILLASLMLRRQKDAKVDGQPISKIPPKHTVVDNVEFSEDERGLYNALEAKSQAQMAQYIEANAISENYASVLVLLLRLRQVCCHPQLIKDLSQPATEGIAEDDLLTRAEDLNVDVVMRLKEQDSFECPICFEADPNPTIIIPCGHTVCGVCVQKLIDPTMRTAQEVNDETSTPKCPQCRGDLRAKLITDFKHFCKVHCRERLGSSDLEDEAEDSDSDSDSEVSDSENGDDVDKKGNLAGFVVDDDDDGGEEDGEAGDDTSSGSKAKSKAKKSKKRGKGKGKGKARAKPKVTLAQLKKESLRSKAAKKRYIRRLAKTYIPSAKIDRTIELIKDIRAKDPTEKTLVFSQFTSLLDLVEVPLNREHIPYQRYDGSMKMDARADAVNAFMHEPTQNVMLVSLKAGNAGLNLWKASQVIILDPFWNPFIEDQAVDRAHRMPQTREVFVHRVLVPDTVEDRITKLQDNKREMIGAALDEKEGKNLTRLNVRELRFLFGMK</sequence>
<dbReference type="SUPFAM" id="SSF52172">
    <property type="entry name" value="CheY-like"/>
    <property type="match status" value="2"/>
</dbReference>
<dbReference type="Pfam" id="PF00512">
    <property type="entry name" value="HisKA"/>
    <property type="match status" value="1"/>
</dbReference>
<dbReference type="GO" id="GO:0008270">
    <property type="term" value="F:zinc ion binding"/>
    <property type="evidence" value="ECO:0007669"/>
    <property type="project" value="UniProtKB-KW"/>
</dbReference>
<dbReference type="Pfam" id="PF00672">
    <property type="entry name" value="HAMP"/>
    <property type="match status" value="2"/>
</dbReference>
<evidence type="ECO:0000256" key="7">
    <source>
        <dbReference type="ARBA" id="ARBA00022741"/>
    </source>
</evidence>
<dbReference type="InterPro" id="IPR017907">
    <property type="entry name" value="Znf_RING_CS"/>
</dbReference>
<dbReference type="Pfam" id="PF00097">
    <property type="entry name" value="zf-C3HC4"/>
    <property type="match status" value="1"/>
</dbReference>
<keyword evidence="4" id="KW-0808">Transferase</keyword>
<feature type="domain" description="RING-type" evidence="15">
    <location>
        <begin position="1983"/>
        <end position="2034"/>
    </location>
</feature>
<dbReference type="InterPro" id="IPR038718">
    <property type="entry name" value="SNF2-like_sf"/>
</dbReference>
<feature type="domain" description="HAMP" evidence="16">
    <location>
        <begin position="677"/>
        <end position="728"/>
    </location>
</feature>
<dbReference type="CDD" id="cd18793">
    <property type="entry name" value="SF2_C_SNF"/>
    <property type="match status" value="1"/>
</dbReference>
<evidence type="ECO:0000256" key="13">
    <source>
        <dbReference type="ARBA" id="ARBA00023012"/>
    </source>
</evidence>
<dbReference type="PROSITE" id="PS00518">
    <property type="entry name" value="ZF_RING_1"/>
    <property type="match status" value="1"/>
</dbReference>
<dbReference type="PANTHER" id="PTHR45339:SF1">
    <property type="entry name" value="HYBRID SIGNAL TRANSDUCTION HISTIDINE KINASE J"/>
    <property type="match status" value="1"/>
</dbReference>
<feature type="domain" description="Signal transduction histidine kinase dimerisation/phosphoacceptor" evidence="18">
    <location>
        <begin position="743"/>
        <end position="808"/>
    </location>
</feature>
<dbReference type="SUPFAM" id="SSF57850">
    <property type="entry name" value="RING/U-box"/>
    <property type="match status" value="1"/>
</dbReference>
<evidence type="ECO:0000259" key="18">
    <source>
        <dbReference type="SMART" id="SM00388"/>
    </source>
</evidence>
<protein>
    <recommendedName>
        <fullName evidence="2">histidine kinase</fullName>
        <ecNumber evidence="2">2.7.13.3</ecNumber>
    </recommendedName>
</protein>
<dbReference type="InterPro" id="IPR014001">
    <property type="entry name" value="Helicase_ATP-bd"/>
</dbReference>
<dbReference type="Pfam" id="PF00072">
    <property type="entry name" value="Response_reg"/>
    <property type="match status" value="1"/>
</dbReference>
<dbReference type="Pfam" id="PF00176">
    <property type="entry name" value="SNF2-rel_dom"/>
    <property type="match status" value="1"/>
</dbReference>
<keyword evidence="5" id="KW-0479">Metal-binding</keyword>
<feature type="region of interest" description="Disordered" evidence="14">
    <location>
        <begin position="1250"/>
        <end position="1290"/>
    </location>
</feature>
<evidence type="ECO:0000256" key="5">
    <source>
        <dbReference type="ARBA" id="ARBA00022723"/>
    </source>
</evidence>
<dbReference type="OrthoDB" id="10266508at2759"/>
<dbReference type="GO" id="GO:0071474">
    <property type="term" value="P:cellular hyperosmotic response"/>
    <property type="evidence" value="ECO:0007669"/>
    <property type="project" value="TreeGrafter"/>
</dbReference>
<dbReference type="CDD" id="cd00082">
    <property type="entry name" value="HisKA"/>
    <property type="match status" value="1"/>
</dbReference>
<dbReference type="InterPro" id="IPR003660">
    <property type="entry name" value="HAMP_dom"/>
</dbReference>
<evidence type="ECO:0000256" key="11">
    <source>
        <dbReference type="ARBA" id="ARBA00022833"/>
    </source>
</evidence>
<keyword evidence="10" id="KW-0378">Hydrolase</keyword>
<evidence type="ECO:0000259" key="20">
    <source>
        <dbReference type="SMART" id="SM00487"/>
    </source>
</evidence>
<dbReference type="SMART" id="SM00387">
    <property type="entry name" value="HATPase_c"/>
    <property type="match status" value="1"/>
</dbReference>
<dbReference type="InterPro" id="IPR001650">
    <property type="entry name" value="Helicase_C-like"/>
</dbReference>
<dbReference type="FunFam" id="3.40.50.2300:FF:000235">
    <property type="entry name" value="Probable nik-1 protein (Os-1p protein)"/>
    <property type="match status" value="1"/>
</dbReference>
<dbReference type="Gene3D" id="3.40.50.300">
    <property type="entry name" value="P-loop containing nucleotide triphosphate hydrolases"/>
    <property type="match status" value="2"/>
</dbReference>
<feature type="domain" description="Helicase ATP-binding" evidence="20">
    <location>
        <begin position="1616"/>
        <end position="1845"/>
    </location>
</feature>
<comment type="catalytic activity">
    <reaction evidence="1">
        <text>ATP + protein L-histidine = ADP + protein N-phospho-L-histidine.</text>
        <dbReference type="EC" id="2.7.13.3"/>
    </reaction>
</comment>
<dbReference type="CDD" id="cd18008">
    <property type="entry name" value="DEXDc_SHPRH-like"/>
    <property type="match status" value="1"/>
</dbReference>
<evidence type="ECO:0000256" key="4">
    <source>
        <dbReference type="ARBA" id="ARBA00022679"/>
    </source>
</evidence>
<dbReference type="PRINTS" id="PR00344">
    <property type="entry name" value="BCTRLSENSOR"/>
</dbReference>
<feature type="domain" description="HAMP" evidence="16">
    <location>
        <begin position="493"/>
        <end position="545"/>
    </location>
</feature>
<keyword evidence="11" id="KW-0862">Zinc</keyword>
<dbReference type="EC" id="2.7.13.3" evidence="2"/>
<dbReference type="CDD" id="cd06225">
    <property type="entry name" value="HAMP"/>
    <property type="match status" value="4"/>
</dbReference>
<evidence type="ECO:0000256" key="8">
    <source>
        <dbReference type="ARBA" id="ARBA00022771"/>
    </source>
</evidence>
<dbReference type="SMART" id="SM00388">
    <property type="entry name" value="HisKA"/>
    <property type="match status" value="1"/>
</dbReference>
<feature type="domain" description="Histidine kinase/HSP90-like ATPase" evidence="17">
    <location>
        <begin position="855"/>
        <end position="974"/>
    </location>
</feature>
<dbReference type="InterPro" id="IPR027417">
    <property type="entry name" value="P-loop_NTPase"/>
</dbReference>
<dbReference type="Pfam" id="PF18947">
    <property type="entry name" value="HAMP_2"/>
    <property type="match status" value="2"/>
</dbReference>
<keyword evidence="6" id="KW-0677">Repeat</keyword>
<feature type="region of interest" description="Disordered" evidence="14">
    <location>
        <begin position="1373"/>
        <end position="1444"/>
    </location>
</feature>
<feature type="domain" description="HAMP" evidence="16">
    <location>
        <begin position="214"/>
        <end position="269"/>
    </location>
</feature>
<dbReference type="FunFam" id="1.20.120.1530:FF:000002">
    <property type="entry name" value="Two-component osmosensing histidine kinase"/>
    <property type="match status" value="1"/>
</dbReference>
<dbReference type="PANTHER" id="PTHR45339">
    <property type="entry name" value="HYBRID SIGNAL TRANSDUCTION HISTIDINE KINASE J"/>
    <property type="match status" value="1"/>
</dbReference>
<evidence type="ECO:0000313" key="23">
    <source>
        <dbReference type="Proteomes" id="UP001056012"/>
    </source>
</evidence>
<dbReference type="SMART" id="SM00184">
    <property type="entry name" value="RING"/>
    <property type="match status" value="1"/>
</dbReference>
<dbReference type="InterPro" id="IPR001789">
    <property type="entry name" value="Sig_transdc_resp-reg_receiver"/>
</dbReference>
<feature type="domain" description="HAMP" evidence="16">
    <location>
        <begin position="585"/>
        <end position="638"/>
    </location>
</feature>
<dbReference type="SMART" id="SM00490">
    <property type="entry name" value="HELICc"/>
    <property type="match status" value="1"/>
</dbReference>
<feature type="compositionally biased region" description="Polar residues" evidence="14">
    <location>
        <begin position="1388"/>
        <end position="1405"/>
    </location>
</feature>
<evidence type="ECO:0000256" key="2">
    <source>
        <dbReference type="ARBA" id="ARBA00012438"/>
    </source>
</evidence>
<keyword evidence="8" id="KW-0863">Zinc-finger</keyword>
<dbReference type="Gene3D" id="3.30.565.10">
    <property type="entry name" value="Histidine kinase-like ATPase, C-terminal domain"/>
    <property type="match status" value="1"/>
</dbReference>
<dbReference type="GO" id="GO:0000155">
    <property type="term" value="F:phosphorelay sensor kinase activity"/>
    <property type="evidence" value="ECO:0007669"/>
    <property type="project" value="InterPro"/>
</dbReference>
<feature type="region of interest" description="Disordered" evidence="14">
    <location>
        <begin position="1297"/>
        <end position="1316"/>
    </location>
</feature>
<dbReference type="SUPFAM" id="SSF52540">
    <property type="entry name" value="P-loop containing nucleoside triphosphate hydrolases"/>
    <property type="match status" value="2"/>
</dbReference>
<dbReference type="InterPro" id="IPR013083">
    <property type="entry name" value="Znf_RING/FYVE/PHD"/>
</dbReference>
<dbReference type="InterPro" id="IPR011006">
    <property type="entry name" value="CheY-like_superfamily"/>
</dbReference>
<evidence type="ECO:0000256" key="1">
    <source>
        <dbReference type="ARBA" id="ARBA00000085"/>
    </source>
</evidence>
<keyword evidence="3" id="KW-0597">Phosphoprotein</keyword>
<dbReference type="Gene3D" id="3.40.50.2300">
    <property type="match status" value="1"/>
</dbReference>
<organism evidence="22 23">
    <name type="scientific">Curvularia clavata</name>
    <dbReference type="NCBI Taxonomy" id="95742"/>
    <lineage>
        <taxon>Eukaryota</taxon>
        <taxon>Fungi</taxon>
        <taxon>Dikarya</taxon>
        <taxon>Ascomycota</taxon>
        <taxon>Pezizomycotina</taxon>
        <taxon>Dothideomycetes</taxon>
        <taxon>Pleosporomycetidae</taxon>
        <taxon>Pleosporales</taxon>
        <taxon>Pleosporineae</taxon>
        <taxon>Pleosporaceae</taxon>
        <taxon>Curvularia</taxon>
    </lineage>
</organism>
<dbReference type="Gene3D" id="1.20.120.1530">
    <property type="match status" value="3"/>
</dbReference>
<dbReference type="SUPFAM" id="SSF55874">
    <property type="entry name" value="ATPase domain of HSP90 chaperone/DNA topoisomerase II/histidine kinase"/>
    <property type="match status" value="1"/>
</dbReference>
<dbReference type="GO" id="GO:0016787">
    <property type="term" value="F:hydrolase activity"/>
    <property type="evidence" value="ECO:0007669"/>
    <property type="project" value="UniProtKB-KW"/>
</dbReference>
<evidence type="ECO:0000256" key="10">
    <source>
        <dbReference type="ARBA" id="ARBA00022801"/>
    </source>
</evidence>
<feature type="domain" description="HAMP" evidence="16">
    <location>
        <begin position="401"/>
        <end position="453"/>
    </location>
</feature>
<dbReference type="GO" id="GO:0005524">
    <property type="term" value="F:ATP binding"/>
    <property type="evidence" value="ECO:0007669"/>
    <property type="project" value="UniProtKB-KW"/>
</dbReference>
<dbReference type="InterPro" id="IPR000330">
    <property type="entry name" value="SNF2_N"/>
</dbReference>
<dbReference type="CDD" id="cd17546">
    <property type="entry name" value="REC_hyHK_CKI1_RcsC-like"/>
    <property type="match status" value="1"/>
</dbReference>
<dbReference type="SMART" id="SM00487">
    <property type="entry name" value="DEXDc"/>
    <property type="match status" value="1"/>
</dbReference>
<dbReference type="SMART" id="SM00304">
    <property type="entry name" value="HAMP"/>
    <property type="match status" value="6"/>
</dbReference>